<dbReference type="SUPFAM" id="SSF52047">
    <property type="entry name" value="RNI-like"/>
    <property type="match status" value="1"/>
</dbReference>
<proteinExistence type="predicted"/>
<feature type="transmembrane region" description="Helical" evidence="1">
    <location>
        <begin position="303"/>
        <end position="329"/>
    </location>
</feature>
<dbReference type="PANTHER" id="PTHR24114">
    <property type="entry name" value="LEUCINE RICH REPEAT FAMILY PROTEIN"/>
    <property type="match status" value="1"/>
</dbReference>
<feature type="transmembrane region" description="Helical" evidence="1">
    <location>
        <begin position="117"/>
        <end position="138"/>
    </location>
</feature>
<organism evidence="2 3">
    <name type="scientific">Durusdinium trenchii</name>
    <dbReference type="NCBI Taxonomy" id="1381693"/>
    <lineage>
        <taxon>Eukaryota</taxon>
        <taxon>Sar</taxon>
        <taxon>Alveolata</taxon>
        <taxon>Dinophyceae</taxon>
        <taxon>Suessiales</taxon>
        <taxon>Symbiodiniaceae</taxon>
        <taxon>Durusdinium</taxon>
    </lineage>
</organism>
<reference evidence="2 3" key="1">
    <citation type="submission" date="2024-02" db="EMBL/GenBank/DDBJ databases">
        <authorList>
            <person name="Chen Y."/>
            <person name="Shah S."/>
            <person name="Dougan E. K."/>
            <person name="Thang M."/>
            <person name="Chan C."/>
        </authorList>
    </citation>
    <scope>NUCLEOTIDE SEQUENCE [LARGE SCALE GENOMIC DNA]</scope>
</reference>
<dbReference type="InterPro" id="IPR032675">
    <property type="entry name" value="LRR_dom_sf"/>
</dbReference>
<feature type="transmembrane region" description="Helical" evidence="1">
    <location>
        <begin position="438"/>
        <end position="457"/>
    </location>
</feature>
<dbReference type="InterPro" id="IPR001611">
    <property type="entry name" value="Leu-rich_rpt"/>
</dbReference>
<evidence type="ECO:0000313" key="2">
    <source>
        <dbReference type="EMBL" id="CAK8988931.1"/>
    </source>
</evidence>
<evidence type="ECO:0000256" key="1">
    <source>
        <dbReference type="SAM" id="Phobius"/>
    </source>
</evidence>
<feature type="transmembrane region" description="Helical" evidence="1">
    <location>
        <begin position="150"/>
        <end position="169"/>
    </location>
</feature>
<dbReference type="Proteomes" id="UP001642484">
    <property type="component" value="Unassembled WGS sequence"/>
</dbReference>
<feature type="transmembrane region" description="Helical" evidence="1">
    <location>
        <begin position="408"/>
        <end position="426"/>
    </location>
</feature>
<name>A0ABP0HFC9_9DINO</name>
<dbReference type="InterPro" id="IPR052394">
    <property type="entry name" value="LRR-containing"/>
</dbReference>
<feature type="transmembrane region" description="Helical" evidence="1">
    <location>
        <begin position="64"/>
        <end position="84"/>
    </location>
</feature>
<keyword evidence="1" id="KW-0812">Transmembrane</keyword>
<sequence length="769" mass="84518">MESVRYEPLSTVQPHLVWGCWDIMTLCLVLAATAYVAITVSEELELSQFSSLWTKIEQLSQESLAHAVIVLGILGCLMLLLGAVRPLRGGKGYDYKVHEAVNCRDAIVRSIQKMATLFHVVFAAGGICFRLLADALALMDLYEDHDIVAFSIKLLMIGLAASWAAMWVYPHTPTSWMYMPPLGLPSGQLTCLPCFMALLTLCQLLPPCILLSCFLLFTFSDTAEELERAMELLHLPQVLTALQRASLLTETVPAFLFNMFLLSGSKLSQTSWPILCISTLVDGCFLVKTFAQIDRLGHVSHYVNGLPSVVGTAPSSSALFAFIVFYRAATLLSNCFLPLAFQNVVDITWAGFPAALGLLLLDFALQMLQVLNATGNWKKLPYAMWALLTPPEPLLHSGQPLFACKPRIWIVVKGMLYALCLAFLVVEIDGPIFDFGDPVLHIVLVAMAIQWPLFVALRNAAYPVSESHFNLQEDTTTAQVPLHLMKIWWAARKTIILSSCNLQDLGANVVGRMLEEDEVVAELKVTDNNIGPKGADSIFSALMSNQNLTHLFLDGNPIGPEGLQLLPGLAMPEKVPGSCSGFRRCLAPSRSLDASSSASSALQLLSLSRTQLGPKIYPLAQFLSNTRTLKKLYLNDNGLGEAGAHVIADGLRDNCSLEVLTLNKNQLHDGVLVIFETLAVPHGRGQLSTLYVADNYLNNDCIEKILWILPHIRHLKKINLAKNLFSLHLLSDALKRGVVLPELRVTVRDQTDKDAVECMGDLGTMVELD</sequence>
<gene>
    <name evidence="2" type="ORF">CCMP2556_LOCUS1455</name>
</gene>
<keyword evidence="1" id="KW-0472">Membrane</keyword>
<protein>
    <submittedName>
        <fullName evidence="2">Uncharacterized protein</fullName>
    </submittedName>
</protein>
<dbReference type="Pfam" id="PF13516">
    <property type="entry name" value="LRR_6"/>
    <property type="match status" value="2"/>
</dbReference>
<feature type="transmembrane region" description="Helical" evidence="1">
    <location>
        <begin position="16"/>
        <end position="38"/>
    </location>
</feature>
<dbReference type="SMART" id="SM00368">
    <property type="entry name" value="LRR_RI"/>
    <property type="match status" value="5"/>
</dbReference>
<dbReference type="PANTHER" id="PTHR24114:SF2">
    <property type="entry name" value="F-BOX DOMAIN-CONTAINING PROTEIN-RELATED"/>
    <property type="match status" value="1"/>
</dbReference>
<feature type="transmembrane region" description="Helical" evidence="1">
    <location>
        <begin position="349"/>
        <end position="371"/>
    </location>
</feature>
<comment type="caution">
    <text evidence="2">The sequence shown here is derived from an EMBL/GenBank/DDBJ whole genome shotgun (WGS) entry which is preliminary data.</text>
</comment>
<keyword evidence="1" id="KW-1133">Transmembrane helix</keyword>
<keyword evidence="3" id="KW-1185">Reference proteome</keyword>
<dbReference type="EMBL" id="CAXAMN010000481">
    <property type="protein sequence ID" value="CAK8988931.1"/>
    <property type="molecule type" value="Genomic_DNA"/>
</dbReference>
<dbReference type="Gene3D" id="3.80.10.10">
    <property type="entry name" value="Ribonuclease Inhibitor"/>
    <property type="match status" value="2"/>
</dbReference>
<evidence type="ECO:0000313" key="3">
    <source>
        <dbReference type="Proteomes" id="UP001642484"/>
    </source>
</evidence>
<accession>A0ABP0HFC9</accession>